<dbReference type="PANTHER" id="PTHR21712:SF29">
    <property type="entry name" value="PRE-RRNA-PROCESSING PROTEIN FHL1"/>
    <property type="match status" value="1"/>
</dbReference>
<dbReference type="EMBL" id="MU251375">
    <property type="protein sequence ID" value="KAG9238145.1"/>
    <property type="molecule type" value="Genomic_DNA"/>
</dbReference>
<feature type="compositionally biased region" description="Basic residues" evidence="4">
    <location>
        <begin position="350"/>
        <end position="359"/>
    </location>
</feature>
<comment type="subcellular location">
    <subcellularLocation>
        <location evidence="3">Nucleus</location>
    </subcellularLocation>
</comment>
<feature type="compositionally biased region" description="Polar residues" evidence="4">
    <location>
        <begin position="1151"/>
        <end position="1171"/>
    </location>
</feature>
<feature type="region of interest" description="Disordered" evidence="4">
    <location>
        <begin position="51"/>
        <end position="142"/>
    </location>
</feature>
<feature type="compositionally biased region" description="Low complexity" evidence="4">
    <location>
        <begin position="86"/>
        <end position="99"/>
    </location>
</feature>
<feature type="region of interest" description="Disordered" evidence="4">
    <location>
        <begin position="658"/>
        <end position="687"/>
    </location>
</feature>
<evidence type="ECO:0000313" key="8">
    <source>
        <dbReference type="Proteomes" id="UP000824998"/>
    </source>
</evidence>
<name>A0A9P7YS07_9HELO</name>
<feature type="compositionally biased region" description="Basic residues" evidence="4">
    <location>
        <begin position="740"/>
        <end position="749"/>
    </location>
</feature>
<dbReference type="Pfam" id="PF00250">
    <property type="entry name" value="Forkhead"/>
    <property type="match status" value="1"/>
</dbReference>
<dbReference type="GO" id="GO:0003700">
    <property type="term" value="F:DNA-binding transcription factor activity"/>
    <property type="evidence" value="ECO:0007669"/>
    <property type="project" value="InterPro"/>
</dbReference>
<feature type="region of interest" description="Disordered" evidence="4">
    <location>
        <begin position="322"/>
        <end position="420"/>
    </location>
</feature>
<feature type="domain" description="FHA" evidence="5">
    <location>
        <begin position="476"/>
        <end position="511"/>
    </location>
</feature>
<feature type="compositionally biased region" description="Polar residues" evidence="4">
    <location>
        <begin position="332"/>
        <end position="349"/>
    </location>
</feature>
<keyword evidence="1 3" id="KW-0238">DNA-binding</keyword>
<dbReference type="SMART" id="SM00339">
    <property type="entry name" value="FH"/>
    <property type="match status" value="1"/>
</dbReference>
<accession>A0A9P7YS07</accession>
<dbReference type="PROSITE" id="PS00658">
    <property type="entry name" value="FORK_HEAD_2"/>
    <property type="match status" value="1"/>
</dbReference>
<feature type="compositionally biased region" description="Basic and acidic residues" evidence="4">
    <location>
        <begin position="750"/>
        <end position="773"/>
    </location>
</feature>
<feature type="compositionally biased region" description="Polar residues" evidence="4">
    <location>
        <begin position="112"/>
        <end position="134"/>
    </location>
</feature>
<dbReference type="InterPro" id="IPR036390">
    <property type="entry name" value="WH_DNA-bd_sf"/>
</dbReference>
<feature type="compositionally biased region" description="Polar residues" evidence="4">
    <location>
        <begin position="1269"/>
        <end position="1296"/>
    </location>
</feature>
<feature type="domain" description="Fork-head" evidence="6">
    <location>
        <begin position="795"/>
        <end position="870"/>
    </location>
</feature>
<evidence type="ECO:0000259" key="5">
    <source>
        <dbReference type="PROSITE" id="PS50006"/>
    </source>
</evidence>
<proteinExistence type="predicted"/>
<dbReference type="GO" id="GO:0005634">
    <property type="term" value="C:nucleus"/>
    <property type="evidence" value="ECO:0007669"/>
    <property type="project" value="UniProtKB-SubCell"/>
</dbReference>
<reference evidence="7" key="1">
    <citation type="journal article" date="2021" name="IMA Fungus">
        <title>Genomic characterization of three marine fungi, including Emericellopsis atlantica sp. nov. with signatures of a generalist lifestyle and marine biomass degradation.</title>
        <authorList>
            <person name="Hagestad O.C."/>
            <person name="Hou L."/>
            <person name="Andersen J.H."/>
            <person name="Hansen E.H."/>
            <person name="Altermark B."/>
            <person name="Li C."/>
            <person name="Kuhnert E."/>
            <person name="Cox R.J."/>
            <person name="Crous P.W."/>
            <person name="Spatafora J.W."/>
            <person name="Lail K."/>
            <person name="Amirebrahimi M."/>
            <person name="Lipzen A."/>
            <person name="Pangilinan J."/>
            <person name="Andreopoulos W."/>
            <person name="Hayes R.D."/>
            <person name="Ng V."/>
            <person name="Grigoriev I.V."/>
            <person name="Jackson S.A."/>
            <person name="Sutton T.D.S."/>
            <person name="Dobson A.D.W."/>
            <person name="Rama T."/>
        </authorList>
    </citation>
    <scope>NUCLEOTIDE SEQUENCE</scope>
    <source>
        <strain evidence="7">TRa018bII</strain>
    </source>
</reference>
<dbReference type="PANTHER" id="PTHR21712">
    <property type="entry name" value="PRE-RRNA-PROCESSING PROTEIN FHL1"/>
    <property type="match status" value="1"/>
</dbReference>
<feature type="compositionally biased region" description="Basic and acidic residues" evidence="4">
    <location>
        <begin position="1034"/>
        <end position="1045"/>
    </location>
</feature>
<comment type="caution">
    <text evidence="7">The sequence shown here is derived from an EMBL/GenBank/DDBJ whole genome shotgun (WGS) entry which is preliminary data.</text>
</comment>
<feature type="compositionally biased region" description="Pro residues" evidence="4">
    <location>
        <begin position="989"/>
        <end position="999"/>
    </location>
</feature>
<feature type="region of interest" description="Disordered" evidence="4">
    <location>
        <begin position="563"/>
        <end position="605"/>
    </location>
</feature>
<dbReference type="InterPro" id="IPR000253">
    <property type="entry name" value="FHA_dom"/>
</dbReference>
<evidence type="ECO:0000259" key="6">
    <source>
        <dbReference type="PROSITE" id="PS50039"/>
    </source>
</evidence>
<evidence type="ECO:0000256" key="3">
    <source>
        <dbReference type="PROSITE-ProRule" id="PRU00089"/>
    </source>
</evidence>
<evidence type="ECO:0000256" key="2">
    <source>
        <dbReference type="ARBA" id="ARBA00023242"/>
    </source>
</evidence>
<dbReference type="InterPro" id="IPR030456">
    <property type="entry name" value="TF_fork_head_CS_2"/>
</dbReference>
<gene>
    <name evidence="7" type="ORF">BJ875DRAFT_452056</name>
</gene>
<sequence>MGAQNILPPGVSEPYRTVQLGATSEATTIPPFLQSDEFDIGGRAVANATVMTSPNLRSSTSTTPPIASNHGGQQSPPLSPVQSESAQNNVDANDANDPNNLHDAHDAHDQQVQSPVEEQTQGLSPPENQTQDPTTVEARGGDVARVAEGGEHGDRDGELERMMAVANQLERVRQSNSMPAELAEVDYETAAQSLMPFGPGPIPDLTEAQLQELNGTVRVDYGPFDAAYVGPAQHLLDLQMGTREAPDLPYQMDVHLNGLDRMGVALGPNEDHLLQRYREPSPEAPAQRRVQAYAKLEFEDGQFYMNTFSIMLGRDIKAAKNALRRAKEQQEHSQQIQPSSREPNATHTPVRSRKTKSKYTKSIVSERGGFMRDGNDSDDEKCRERRKSGNSNKLGKRSKSSESSRHVSRRNSMAHLDGSGAHTYNAITQAPARRAATEIAAPVDLDTLKPDPHDCPLLPIHPASNDRVGAPFSAYKSISRTHVKIGFNNRKHLWEAEIVGRNGAFIDEVFHHYEQVVELKSGSDLQIGGVMVKFVLPDVPVGMNGAEKSDDNMTTTYHSASGKEMSFDFEDGPRDGVLEGSSDGEGQSVWHGSGGKKEDHEDEGIDQYEQGEEGDDVRQSVEHLDLVQLDEEQMRRGRELLKEAETIVKAAMSSAKINPDLINPQVSAKRRRPGRPPKNGHTSKREQTLLKKQALAREKEIAGETLPAPAVQAPMVTGKNKVGRPRKHPRPDTPPEPREKRKYTKRKPKEPKDGEARKEGSGAEDDKRKEKVARIARSPTPTFNEAELTEEQLTKPASNYVTLIHEVITKHPEQRMSLPQIYHAIQRSYPYYACRVTTQGWQSSVRHNLLQCPAFQKVQRDGKGWQWGIQAGVSIEKEKKKRASPPPQSHPGLLPHQQHLYQGHPQPLMPYEQPGMMAPPQGYSLPPEYNYPSQHPSYRPPPQMSGARVIPPGYPQMNQINGHAPLGFIAPVAPLVAPNTGSYSSPYGPTQPPSNPQQPQPQYVPHEQHTQSFNPGPPAMPATSFRAAVTEEIRPDVQPEVKPEPRPASPATENFRAVVEGSSELKMTVETFRMNLIQSLSTINAQDPERIVNSAVDGVLDRNTDDTSVGTQQALIMKSFKNMLEVNIRNLRFFGNRSSSMTEPPPDRNNGHSPATNHNGTQAPAAQQPPKTTGRPAIMRPSFGAPRPGTSFIPRPPMVTPGMGRTNSGSPATAAVRTGGLSSASPAPSPSQMSTNGANTLPPPAQEIPQLPFAPVQEPSRPHAPTFALETTTLPTSANTQEAPQSASTAIANPQAQVIGLKSSRTPDEEDTNEMPEIKKLVTGLPTVTA</sequence>
<dbReference type="InterPro" id="IPR008984">
    <property type="entry name" value="SMAD_FHA_dom_sf"/>
</dbReference>
<feature type="compositionally biased region" description="Basic and acidic residues" evidence="4">
    <location>
        <begin position="100"/>
        <end position="109"/>
    </location>
</feature>
<dbReference type="InterPro" id="IPR001766">
    <property type="entry name" value="Fork_head_dom"/>
</dbReference>
<feature type="region of interest" description="Disordered" evidence="4">
    <location>
        <begin position="980"/>
        <end position="1022"/>
    </location>
</feature>
<evidence type="ECO:0008006" key="9">
    <source>
        <dbReference type="Google" id="ProtNLM"/>
    </source>
</evidence>
<protein>
    <recommendedName>
        <fullName evidence="9">Fork-head domain-containing protein</fullName>
    </recommendedName>
</protein>
<feature type="region of interest" description="Disordered" evidence="4">
    <location>
        <begin position="1136"/>
        <end position="1330"/>
    </location>
</feature>
<dbReference type="PROSITE" id="PS50006">
    <property type="entry name" value="FHA_DOMAIN"/>
    <property type="match status" value="1"/>
</dbReference>
<keyword evidence="8" id="KW-1185">Reference proteome</keyword>
<dbReference type="GO" id="GO:0043565">
    <property type="term" value="F:sequence-specific DNA binding"/>
    <property type="evidence" value="ECO:0007669"/>
    <property type="project" value="InterPro"/>
</dbReference>
<dbReference type="SUPFAM" id="SSF49879">
    <property type="entry name" value="SMAD/FHA domain"/>
    <property type="match status" value="1"/>
</dbReference>
<evidence type="ECO:0000313" key="7">
    <source>
        <dbReference type="EMBL" id="KAG9238145.1"/>
    </source>
</evidence>
<dbReference type="SUPFAM" id="SSF46785">
    <property type="entry name" value="Winged helix' DNA-binding domain"/>
    <property type="match status" value="1"/>
</dbReference>
<feature type="DNA-binding region" description="Fork-head" evidence="3">
    <location>
        <begin position="795"/>
        <end position="870"/>
    </location>
</feature>
<feature type="compositionally biased region" description="Basic residues" evidence="4">
    <location>
        <begin position="384"/>
        <end position="398"/>
    </location>
</feature>
<keyword evidence="2 3" id="KW-0539">Nucleus</keyword>
<dbReference type="GO" id="GO:0060962">
    <property type="term" value="P:regulation of ribosomal protein gene transcription by RNA polymerase II"/>
    <property type="evidence" value="ECO:0007669"/>
    <property type="project" value="InterPro"/>
</dbReference>
<dbReference type="InterPro" id="IPR045178">
    <property type="entry name" value="Fhl1/FHA1"/>
</dbReference>
<evidence type="ECO:0000256" key="1">
    <source>
        <dbReference type="ARBA" id="ARBA00023125"/>
    </source>
</evidence>
<feature type="compositionally biased region" description="Basic and acidic residues" evidence="4">
    <location>
        <begin position="369"/>
        <end position="383"/>
    </location>
</feature>
<dbReference type="CDD" id="cd00059">
    <property type="entry name" value="FH_FOX"/>
    <property type="match status" value="1"/>
</dbReference>
<feature type="region of interest" description="Disordered" evidence="4">
    <location>
        <begin position="702"/>
        <end position="791"/>
    </location>
</feature>
<organism evidence="7 8">
    <name type="scientific">Amylocarpus encephaloides</name>
    <dbReference type="NCBI Taxonomy" id="45428"/>
    <lineage>
        <taxon>Eukaryota</taxon>
        <taxon>Fungi</taxon>
        <taxon>Dikarya</taxon>
        <taxon>Ascomycota</taxon>
        <taxon>Pezizomycotina</taxon>
        <taxon>Leotiomycetes</taxon>
        <taxon>Helotiales</taxon>
        <taxon>Helotiales incertae sedis</taxon>
        <taxon>Amylocarpus</taxon>
    </lineage>
</organism>
<feature type="compositionally biased region" description="Polar residues" evidence="4">
    <location>
        <begin position="51"/>
        <end position="85"/>
    </location>
</feature>
<dbReference type="PRINTS" id="PR00053">
    <property type="entry name" value="FORKHEAD"/>
</dbReference>
<dbReference type="InterPro" id="IPR036388">
    <property type="entry name" value="WH-like_DNA-bd_sf"/>
</dbReference>
<dbReference type="PROSITE" id="PS50039">
    <property type="entry name" value="FORK_HEAD_3"/>
    <property type="match status" value="1"/>
</dbReference>
<dbReference type="OrthoDB" id="5402974at2759"/>
<evidence type="ECO:0000256" key="4">
    <source>
        <dbReference type="SAM" id="MobiDB-lite"/>
    </source>
</evidence>
<dbReference type="Gene3D" id="1.10.10.10">
    <property type="entry name" value="Winged helix-like DNA-binding domain superfamily/Winged helix DNA-binding domain"/>
    <property type="match status" value="1"/>
</dbReference>
<feature type="compositionally biased region" description="Basic and acidic residues" evidence="4">
    <location>
        <begin position="730"/>
        <end position="739"/>
    </location>
</feature>
<dbReference type="Proteomes" id="UP000824998">
    <property type="component" value="Unassembled WGS sequence"/>
</dbReference>
<feature type="region of interest" description="Disordered" evidence="4">
    <location>
        <begin position="877"/>
        <end position="896"/>
    </location>
</feature>
<feature type="region of interest" description="Disordered" evidence="4">
    <location>
        <begin position="1034"/>
        <end position="1053"/>
    </location>
</feature>